<dbReference type="Gene3D" id="3.30.390.50">
    <property type="entry name" value="CO dehydrogenase flavoprotein, C-terminal domain"/>
    <property type="match status" value="1"/>
</dbReference>
<evidence type="ECO:0000313" key="1">
    <source>
        <dbReference type="EMBL" id="OAY79354.1"/>
    </source>
</evidence>
<organism evidence="1 2">
    <name type="scientific">Ananas comosus</name>
    <name type="common">Pineapple</name>
    <name type="synonym">Ananas ananas</name>
    <dbReference type="NCBI Taxonomy" id="4615"/>
    <lineage>
        <taxon>Eukaryota</taxon>
        <taxon>Viridiplantae</taxon>
        <taxon>Streptophyta</taxon>
        <taxon>Embryophyta</taxon>
        <taxon>Tracheophyta</taxon>
        <taxon>Spermatophyta</taxon>
        <taxon>Magnoliopsida</taxon>
        <taxon>Liliopsida</taxon>
        <taxon>Poales</taxon>
        <taxon>Bromeliaceae</taxon>
        <taxon>Bromelioideae</taxon>
        <taxon>Ananas</taxon>
    </lineage>
</organism>
<gene>
    <name evidence="1" type="ORF">ACMD2_19786</name>
</gene>
<evidence type="ECO:0000313" key="2">
    <source>
        <dbReference type="Proteomes" id="UP000092600"/>
    </source>
</evidence>
<sequence>MPECVLISGKKMETGLSLMFLLSRRAFSLFIKNREISDGKEMDKKLLEDVLNVLKEDINIPEDAPGGMAEFENPLH</sequence>
<protein>
    <submittedName>
        <fullName evidence="1">Uncharacterized protein</fullName>
    </submittedName>
</protein>
<dbReference type="AlphaFoldDB" id="A0A199VQL2"/>
<accession>A0A199VQL2</accession>
<dbReference type="Proteomes" id="UP000092600">
    <property type="component" value="Unassembled WGS sequence"/>
</dbReference>
<proteinExistence type="predicted"/>
<comment type="caution">
    <text evidence="1">The sequence shown here is derived from an EMBL/GenBank/DDBJ whole genome shotgun (WGS) entry which is preliminary data.</text>
</comment>
<name>A0A199VQL2_ANACO</name>
<reference evidence="1 2" key="1">
    <citation type="journal article" date="2016" name="DNA Res.">
        <title>The draft genome of MD-2 pineapple using hybrid error correction of long reads.</title>
        <authorList>
            <person name="Redwan R.M."/>
            <person name="Saidin A."/>
            <person name="Kumar S.V."/>
        </authorList>
    </citation>
    <scope>NUCLEOTIDE SEQUENCE [LARGE SCALE GENOMIC DNA]</scope>
    <source>
        <strain evidence="2">cv. MD2</strain>
        <tissue evidence="1">Leaf</tissue>
    </source>
</reference>
<dbReference type="EMBL" id="LSRQ01001103">
    <property type="protein sequence ID" value="OAY79354.1"/>
    <property type="molecule type" value="Genomic_DNA"/>
</dbReference>